<proteinExistence type="inferred from homology"/>
<keyword evidence="9" id="KW-0675">Receptor</keyword>
<keyword evidence="4 12" id="KW-0812">Transmembrane</keyword>
<evidence type="ECO:0000256" key="8">
    <source>
        <dbReference type="ARBA" id="ARBA00023136"/>
    </source>
</evidence>
<evidence type="ECO:0000256" key="3">
    <source>
        <dbReference type="ARBA" id="ARBA00022475"/>
    </source>
</evidence>
<gene>
    <name evidence="15" type="primary">LOC103059698</name>
</gene>
<dbReference type="Pfam" id="PF01094">
    <property type="entry name" value="ANF_receptor"/>
    <property type="match status" value="2"/>
</dbReference>
<dbReference type="GeneID" id="103059698"/>
<feature type="domain" description="G-protein coupled receptors family 3 profile" evidence="13">
    <location>
        <begin position="619"/>
        <end position="883"/>
    </location>
</feature>
<dbReference type="Gene3D" id="3.40.50.2300">
    <property type="match status" value="4"/>
</dbReference>
<dbReference type="GO" id="GO:0004930">
    <property type="term" value="F:G protein-coupled receptor activity"/>
    <property type="evidence" value="ECO:0007669"/>
    <property type="project" value="UniProtKB-KW"/>
</dbReference>
<evidence type="ECO:0000256" key="2">
    <source>
        <dbReference type="ARBA" id="ARBA00007242"/>
    </source>
</evidence>
<dbReference type="FunFam" id="2.10.50.30:FF:000002">
    <property type="entry name" value="Vomeronasal 2 receptor, h1"/>
    <property type="match status" value="1"/>
</dbReference>
<feature type="transmembrane region" description="Helical" evidence="12">
    <location>
        <begin position="778"/>
        <end position="801"/>
    </location>
</feature>
<keyword evidence="7" id="KW-0297">G-protein coupled receptor</keyword>
<dbReference type="AlphaFoldDB" id="A0A9F2RAL7"/>
<dbReference type="InterPro" id="IPR017978">
    <property type="entry name" value="GPCR_3_C"/>
</dbReference>
<sequence length="883" mass="99232">MDGQGTQQGTGSPFSMEGGSCGTRALYGVNPQVLPEPVLQGGVPGAAHFLKKQQAAQQLLKDQLARAKEVYLRSADAHRQRDYQQRGHPFKPGYCDCERSPNGCKVGHAQCGTQHAQMIVPKYYQSGDFIYGGIVYQTAFYMNPYNFHKYPSGPPLGKIVVTENYQHILALIFAVNEINENAQMLPNVTLGINIYDSHLNAKWTYHAAMQLISPNSKLLPNYKCITQDNLFAIIEGLISDIIHQFPIVMSLYKIPQLMYGSARVETGDSNLPSFYQMVPNGIYQYRGILHLLLHFNWRWIGFFVANGMNFDWFMQTLVPEFILTVGMELKFFTSKKNWDLQDFHGAISFAVHAKELKGFQQRIQDRKPSTVKEDGFIKEFWTHAFGCAFQDSDLGDEKEDICTGNEKLESLPEHVFPKRITGHSYSIYNAVYTVAHALQAMYSSASGRKIVMKEEGRKLHNHGPWLLFHFMKSVSFNNSAGERIFFAQNRELVQELDIINWLIFPNQSFTGVKVGKMVPQSPPEEAFTINEDAMVWHSWFNQALPLSVCNAHCQPGSRKKRKEGKPFCCYDCIPCRKGSISQHKDMADCLKCPDDSYANEDQKACIPKIISFLSYEEPLGISLGTSALSFSLATVMTLGIFLKHHNTPIVKANNQGLTYTLLISLVLCFLCALLFIGQPKKAMCFLQQIAFGIVFTLAVSCVLAKTITVVLIFMATQPGSRLKNWVGNSLACSIVFSCSVLQVSISLVWMATSPPFPDADLHLVPKAIVLKCNESSPVLFYGVLSYMGFLAIASFTVAFLARKLPNSFNETKLITFSMLVFCSVWFTFVPTYLSAQGKYIVAMEIFCILSSSAGLLGCLFFPKCYIILLRPELNTKQFLRRKQ</sequence>
<evidence type="ECO:0000259" key="13">
    <source>
        <dbReference type="PROSITE" id="PS50259"/>
    </source>
</evidence>
<dbReference type="PANTHER" id="PTHR24061">
    <property type="entry name" value="CALCIUM-SENSING RECEPTOR-RELATED"/>
    <property type="match status" value="1"/>
</dbReference>
<evidence type="ECO:0000256" key="6">
    <source>
        <dbReference type="ARBA" id="ARBA00022989"/>
    </source>
</evidence>
<comment type="similarity">
    <text evidence="2">Belongs to the G-protein coupled receptor 3 family.</text>
</comment>
<feature type="transmembrane region" description="Helical" evidence="12">
    <location>
        <begin position="725"/>
        <end position="751"/>
    </location>
</feature>
<dbReference type="Pfam" id="PF07562">
    <property type="entry name" value="NCD3G"/>
    <property type="match status" value="1"/>
</dbReference>
<evidence type="ECO:0000313" key="14">
    <source>
        <dbReference type="Proteomes" id="UP000695026"/>
    </source>
</evidence>
<dbReference type="OMA" id="NCSLSYM"/>
<dbReference type="InterPro" id="IPR038550">
    <property type="entry name" value="GPCR_3_9-Cys_sf"/>
</dbReference>
<evidence type="ECO:0000256" key="4">
    <source>
        <dbReference type="ARBA" id="ARBA00022692"/>
    </source>
</evidence>
<keyword evidence="10" id="KW-0325">Glycoprotein</keyword>
<dbReference type="PROSITE" id="PS00981">
    <property type="entry name" value="G_PROTEIN_RECEP_F3_3"/>
    <property type="match status" value="1"/>
</dbReference>
<evidence type="ECO:0000313" key="15">
    <source>
        <dbReference type="RefSeq" id="XP_007440541.2"/>
    </source>
</evidence>
<dbReference type="InterPro" id="IPR001828">
    <property type="entry name" value="ANF_lig-bd_rcpt"/>
</dbReference>
<keyword evidence="8 12" id="KW-0472">Membrane</keyword>
<dbReference type="InterPro" id="IPR000337">
    <property type="entry name" value="GPCR_3"/>
</dbReference>
<dbReference type="InterPro" id="IPR004073">
    <property type="entry name" value="GPCR_3_vmron_rcpt_2"/>
</dbReference>
<dbReference type="SUPFAM" id="SSF53822">
    <property type="entry name" value="Periplasmic binding protein-like I"/>
    <property type="match status" value="1"/>
</dbReference>
<dbReference type="Gene3D" id="2.10.50.30">
    <property type="entry name" value="GPCR, family 3, nine cysteines domain"/>
    <property type="match status" value="1"/>
</dbReference>
<evidence type="ECO:0000256" key="1">
    <source>
        <dbReference type="ARBA" id="ARBA00004651"/>
    </source>
</evidence>
<keyword evidence="14" id="KW-1185">Reference proteome</keyword>
<dbReference type="InterPro" id="IPR000068">
    <property type="entry name" value="GPCR_3_Ca_sens_rcpt-rel"/>
</dbReference>
<dbReference type="PRINTS" id="PR01535">
    <property type="entry name" value="VOMERONASL2R"/>
</dbReference>
<dbReference type="Pfam" id="PF00003">
    <property type="entry name" value="7tm_3"/>
    <property type="match status" value="1"/>
</dbReference>
<feature type="transmembrane region" description="Helical" evidence="12">
    <location>
        <begin position="656"/>
        <end position="677"/>
    </location>
</feature>
<organism evidence="14 15">
    <name type="scientific">Python bivittatus</name>
    <name type="common">Burmese python</name>
    <name type="synonym">Python molurus bivittatus</name>
    <dbReference type="NCBI Taxonomy" id="176946"/>
    <lineage>
        <taxon>Eukaryota</taxon>
        <taxon>Metazoa</taxon>
        <taxon>Chordata</taxon>
        <taxon>Craniata</taxon>
        <taxon>Vertebrata</taxon>
        <taxon>Euteleostomi</taxon>
        <taxon>Lepidosauria</taxon>
        <taxon>Squamata</taxon>
        <taxon>Bifurcata</taxon>
        <taxon>Unidentata</taxon>
        <taxon>Episquamata</taxon>
        <taxon>Toxicofera</taxon>
        <taxon>Serpentes</taxon>
        <taxon>Henophidia</taxon>
        <taxon>Pythonidae</taxon>
        <taxon>Python</taxon>
    </lineage>
</organism>
<name>A0A9F2RAL7_PYTBI</name>
<comment type="subcellular location">
    <subcellularLocation>
        <location evidence="1">Cell membrane</location>
        <topology evidence="1">Multi-pass membrane protein</topology>
    </subcellularLocation>
</comment>
<dbReference type="OrthoDB" id="9031732at2759"/>
<keyword evidence="6 12" id="KW-1133">Transmembrane helix</keyword>
<evidence type="ECO:0000256" key="9">
    <source>
        <dbReference type="ARBA" id="ARBA00023170"/>
    </source>
</evidence>
<dbReference type="Proteomes" id="UP000695026">
    <property type="component" value="Unplaced"/>
</dbReference>
<keyword evidence="3" id="KW-1003">Cell membrane</keyword>
<dbReference type="RefSeq" id="XP_007440541.2">
    <property type="nucleotide sequence ID" value="XM_007440479.2"/>
</dbReference>
<dbReference type="PANTHER" id="PTHR24061:SF599">
    <property type="entry name" value="G-PROTEIN COUPLED RECEPTORS FAMILY 3 PROFILE DOMAIN-CONTAINING PROTEIN"/>
    <property type="match status" value="1"/>
</dbReference>
<dbReference type="PROSITE" id="PS50259">
    <property type="entry name" value="G_PROTEIN_RECEP_F3_4"/>
    <property type="match status" value="1"/>
</dbReference>
<evidence type="ECO:0000256" key="7">
    <source>
        <dbReference type="ARBA" id="ARBA00023040"/>
    </source>
</evidence>
<feature type="transmembrane region" description="Helical" evidence="12">
    <location>
        <begin position="689"/>
        <end position="713"/>
    </location>
</feature>
<dbReference type="GO" id="GO:0005886">
    <property type="term" value="C:plasma membrane"/>
    <property type="evidence" value="ECO:0007669"/>
    <property type="project" value="UniProtKB-SubCell"/>
</dbReference>
<keyword evidence="5" id="KW-0732">Signal</keyword>
<dbReference type="InterPro" id="IPR011500">
    <property type="entry name" value="GPCR_3_9-Cys_dom"/>
</dbReference>
<dbReference type="InterPro" id="IPR017979">
    <property type="entry name" value="GPCR_3_CS"/>
</dbReference>
<keyword evidence="11" id="KW-0807">Transducer</keyword>
<evidence type="ECO:0000256" key="11">
    <source>
        <dbReference type="ARBA" id="ARBA00023224"/>
    </source>
</evidence>
<dbReference type="CDD" id="cd15283">
    <property type="entry name" value="7tmC_V2R_pheromone"/>
    <property type="match status" value="1"/>
</dbReference>
<feature type="transmembrane region" description="Helical" evidence="12">
    <location>
        <begin position="839"/>
        <end position="861"/>
    </location>
</feature>
<evidence type="ECO:0000256" key="12">
    <source>
        <dbReference type="SAM" id="Phobius"/>
    </source>
</evidence>
<dbReference type="PRINTS" id="PR00248">
    <property type="entry name" value="GPCRMGR"/>
</dbReference>
<feature type="transmembrane region" description="Helical" evidence="12">
    <location>
        <begin position="619"/>
        <end position="644"/>
    </location>
</feature>
<reference evidence="15" key="1">
    <citation type="submission" date="2025-08" db="UniProtKB">
        <authorList>
            <consortium name="RefSeq"/>
        </authorList>
    </citation>
    <scope>IDENTIFICATION</scope>
    <source>
        <tissue evidence="15">Liver</tissue>
    </source>
</reference>
<feature type="transmembrane region" description="Helical" evidence="12">
    <location>
        <begin position="813"/>
        <end position="833"/>
    </location>
</feature>
<protein>
    <submittedName>
        <fullName evidence="15">Vomeronasal type-2 receptor 26-like</fullName>
    </submittedName>
</protein>
<accession>A0A9F2RAL7</accession>
<dbReference type="InterPro" id="IPR028082">
    <property type="entry name" value="Peripla_BP_I"/>
</dbReference>
<evidence type="ECO:0000256" key="5">
    <source>
        <dbReference type="ARBA" id="ARBA00022729"/>
    </source>
</evidence>
<dbReference type="KEGG" id="pbi:103059698"/>
<evidence type="ECO:0000256" key="10">
    <source>
        <dbReference type="ARBA" id="ARBA00023180"/>
    </source>
</evidence>